<evidence type="ECO:0000313" key="2">
    <source>
        <dbReference type="Proteomes" id="UP001066276"/>
    </source>
</evidence>
<dbReference type="AlphaFoldDB" id="A0AAV7T7M3"/>
<accession>A0AAV7T7M3</accession>
<comment type="caution">
    <text evidence="1">The sequence shown here is derived from an EMBL/GenBank/DDBJ whole genome shotgun (WGS) entry which is preliminary data.</text>
</comment>
<sequence>MVTAGSLRMCHCKAQRRLRLDDEKDGSSQGNPTTDCMGMEGMHYLRMQQTSDKPVRWALFAPSKAKRTRQQAYG</sequence>
<reference evidence="1" key="1">
    <citation type="journal article" date="2022" name="bioRxiv">
        <title>Sequencing and chromosome-scale assembly of the giantPleurodeles waltlgenome.</title>
        <authorList>
            <person name="Brown T."/>
            <person name="Elewa A."/>
            <person name="Iarovenko S."/>
            <person name="Subramanian E."/>
            <person name="Araus A.J."/>
            <person name="Petzold A."/>
            <person name="Susuki M."/>
            <person name="Suzuki K.-i.T."/>
            <person name="Hayashi T."/>
            <person name="Toyoda A."/>
            <person name="Oliveira C."/>
            <person name="Osipova E."/>
            <person name="Leigh N.D."/>
            <person name="Simon A."/>
            <person name="Yun M.H."/>
        </authorList>
    </citation>
    <scope>NUCLEOTIDE SEQUENCE</scope>
    <source>
        <strain evidence="1">20211129_DDA</strain>
        <tissue evidence="1">Liver</tissue>
    </source>
</reference>
<gene>
    <name evidence="1" type="ORF">NDU88_004380</name>
</gene>
<dbReference type="Proteomes" id="UP001066276">
    <property type="component" value="Chromosome 4_1"/>
</dbReference>
<dbReference type="EMBL" id="JANPWB010000007">
    <property type="protein sequence ID" value="KAJ1172534.1"/>
    <property type="molecule type" value="Genomic_DNA"/>
</dbReference>
<organism evidence="1 2">
    <name type="scientific">Pleurodeles waltl</name>
    <name type="common">Iberian ribbed newt</name>
    <dbReference type="NCBI Taxonomy" id="8319"/>
    <lineage>
        <taxon>Eukaryota</taxon>
        <taxon>Metazoa</taxon>
        <taxon>Chordata</taxon>
        <taxon>Craniata</taxon>
        <taxon>Vertebrata</taxon>
        <taxon>Euteleostomi</taxon>
        <taxon>Amphibia</taxon>
        <taxon>Batrachia</taxon>
        <taxon>Caudata</taxon>
        <taxon>Salamandroidea</taxon>
        <taxon>Salamandridae</taxon>
        <taxon>Pleurodelinae</taxon>
        <taxon>Pleurodeles</taxon>
    </lineage>
</organism>
<evidence type="ECO:0000313" key="1">
    <source>
        <dbReference type="EMBL" id="KAJ1172534.1"/>
    </source>
</evidence>
<name>A0AAV7T7M3_PLEWA</name>
<protein>
    <submittedName>
        <fullName evidence="1">Uncharacterized protein</fullName>
    </submittedName>
</protein>
<keyword evidence="2" id="KW-1185">Reference proteome</keyword>
<proteinExistence type="predicted"/>